<dbReference type="EMBL" id="JABVEC010000020">
    <property type="protein sequence ID" value="MBC6468713.1"/>
    <property type="molecule type" value="Genomic_DNA"/>
</dbReference>
<dbReference type="InterPro" id="IPR011528">
    <property type="entry name" value="NERD"/>
</dbReference>
<evidence type="ECO:0000259" key="2">
    <source>
        <dbReference type="Pfam" id="PF08378"/>
    </source>
</evidence>
<dbReference type="Pfam" id="PF08378">
    <property type="entry name" value="NERD"/>
    <property type="match status" value="1"/>
</dbReference>
<dbReference type="Proteomes" id="UP000805614">
    <property type="component" value="Unassembled WGS sequence"/>
</dbReference>
<reference evidence="3 4" key="1">
    <citation type="submission" date="2020-06" db="EMBL/GenBank/DDBJ databases">
        <title>Actinomadura xiongansis sp. nov., isolated from soil of Baiyangdian.</title>
        <authorList>
            <person name="Zhang X."/>
        </authorList>
    </citation>
    <scope>NUCLEOTIDE SEQUENCE [LARGE SCALE GENOMIC DNA]</scope>
    <source>
        <strain evidence="3 4">HBUM206468</strain>
    </source>
</reference>
<comment type="caution">
    <text evidence="3">The sequence shown here is derived from an EMBL/GenBank/DDBJ whole genome shotgun (WGS) entry which is preliminary data.</text>
</comment>
<evidence type="ECO:0000313" key="4">
    <source>
        <dbReference type="Proteomes" id="UP000805614"/>
    </source>
</evidence>
<sequence length="251" mass="27824">MIGKSIYLRDRPAFTGGSPQAVYEELWAQGRRERLRLRAIMAGAALLLGGYLVTPVFGVALALIVAGLDVAHHSWKRTSASLWRKGLTGDERMNRLLRLTLERQGYRVLHSRAIPGHGKVDQLVIGPSGVWLIDNQAWHPETEIEEYGGKLFIDGKSGRTKVDGLHGMAVTVAELLSERVETDVLATAVIAVHCGRLRRRITANGISLIRAFQIPRWIRRQKYAPYSAEQVELITRAATHVLPIGNRGLTA</sequence>
<name>A0ABR7LV39_9ACTN</name>
<feature type="transmembrane region" description="Helical" evidence="1">
    <location>
        <begin position="39"/>
        <end position="68"/>
    </location>
</feature>
<organism evidence="3 4">
    <name type="scientific">Actinomadura alba</name>
    <dbReference type="NCBI Taxonomy" id="406431"/>
    <lineage>
        <taxon>Bacteria</taxon>
        <taxon>Bacillati</taxon>
        <taxon>Actinomycetota</taxon>
        <taxon>Actinomycetes</taxon>
        <taxon>Streptosporangiales</taxon>
        <taxon>Thermomonosporaceae</taxon>
        <taxon>Actinomadura</taxon>
    </lineage>
</organism>
<evidence type="ECO:0000313" key="3">
    <source>
        <dbReference type="EMBL" id="MBC6468713.1"/>
    </source>
</evidence>
<accession>A0ABR7LV39</accession>
<keyword evidence="1" id="KW-0472">Membrane</keyword>
<keyword evidence="4" id="KW-1185">Reference proteome</keyword>
<feature type="domain" description="NERD" evidence="2">
    <location>
        <begin position="85"/>
        <end position="154"/>
    </location>
</feature>
<protein>
    <submittedName>
        <fullName evidence="3">NERD domain-containing protein</fullName>
    </submittedName>
</protein>
<gene>
    <name evidence="3" type="ORF">HKK74_24920</name>
</gene>
<keyword evidence="1" id="KW-1133">Transmembrane helix</keyword>
<dbReference type="RefSeq" id="WP_187245750.1">
    <property type="nucleotide sequence ID" value="NZ_BAAAOK010000001.1"/>
</dbReference>
<proteinExistence type="predicted"/>
<evidence type="ECO:0000256" key="1">
    <source>
        <dbReference type="SAM" id="Phobius"/>
    </source>
</evidence>
<keyword evidence="1" id="KW-0812">Transmembrane</keyword>